<keyword evidence="1" id="KW-0732">Signal</keyword>
<dbReference type="AlphaFoldDB" id="A0A485LAD0"/>
<evidence type="ECO:0000256" key="1">
    <source>
        <dbReference type="SAM" id="SignalP"/>
    </source>
</evidence>
<evidence type="ECO:0000313" key="4">
    <source>
        <dbReference type="Proteomes" id="UP000332933"/>
    </source>
</evidence>
<gene>
    <name evidence="3" type="primary">Aste57867_18416</name>
    <name evidence="2" type="ORF">As57867_018354</name>
    <name evidence="3" type="ORF">ASTE57867_18416</name>
</gene>
<dbReference type="Proteomes" id="UP000332933">
    <property type="component" value="Unassembled WGS sequence"/>
</dbReference>
<feature type="chain" id="PRO_5036116407" evidence="1">
    <location>
        <begin position="21"/>
        <end position="332"/>
    </location>
</feature>
<feature type="signal peptide" evidence="1">
    <location>
        <begin position="1"/>
        <end position="20"/>
    </location>
</feature>
<organism evidence="3 4">
    <name type="scientific">Aphanomyces stellatus</name>
    <dbReference type="NCBI Taxonomy" id="120398"/>
    <lineage>
        <taxon>Eukaryota</taxon>
        <taxon>Sar</taxon>
        <taxon>Stramenopiles</taxon>
        <taxon>Oomycota</taxon>
        <taxon>Saprolegniomycetes</taxon>
        <taxon>Saprolegniales</taxon>
        <taxon>Verrucalvaceae</taxon>
        <taxon>Aphanomyces</taxon>
    </lineage>
</organism>
<dbReference type="EMBL" id="VJMH01006390">
    <property type="protein sequence ID" value="KAF0690166.1"/>
    <property type="molecule type" value="Genomic_DNA"/>
</dbReference>
<reference evidence="2" key="2">
    <citation type="submission" date="2019-06" db="EMBL/GenBank/DDBJ databases">
        <title>Genomics analysis of Aphanomyces spp. identifies a new class of oomycete effector associated with host adaptation.</title>
        <authorList>
            <person name="Gaulin E."/>
        </authorList>
    </citation>
    <scope>NUCLEOTIDE SEQUENCE</scope>
    <source>
        <strain evidence="2">CBS 578.67</strain>
    </source>
</reference>
<evidence type="ECO:0000313" key="3">
    <source>
        <dbReference type="EMBL" id="VFT95152.1"/>
    </source>
</evidence>
<proteinExistence type="predicted"/>
<dbReference type="EMBL" id="CAADRA010006411">
    <property type="protein sequence ID" value="VFT95152.1"/>
    <property type="molecule type" value="Genomic_DNA"/>
</dbReference>
<dbReference type="Gene3D" id="3.50.4.10">
    <property type="entry name" value="Hepatocyte Growth Factor"/>
    <property type="match status" value="1"/>
</dbReference>
<accession>A0A485LAD0</accession>
<dbReference type="OrthoDB" id="162741at2759"/>
<evidence type="ECO:0000313" key="2">
    <source>
        <dbReference type="EMBL" id="KAF0690166.1"/>
    </source>
</evidence>
<keyword evidence="4" id="KW-1185">Reference proteome</keyword>
<sequence length="332" mass="35239">MHRFVLFALAAAPSIPFVLGHGYLTTPRIEFAVPATKTQPAFSMPPLVSHESVLYLKDSPSSPHHSLTKALVNHTLRQLIAPYGPSCGNSITTGTKQPVPASGIIVWSESFNHTGPCEAYVNGNVMLRHHDCASAYPQVPVHIHVDFSSCYGKAECPFQFIWLGGNATSWDVYSNCATLAWTDSHSPPPPTTTTRTPQAFACGAPRINMTIPGNNDLLNFSVADLALPIDQCQMACREHATCDAVTLAAGVCYLKRATHGSTQGPMTTTNCTFGNITGVNGTTPDTIVFPGTNATATNATSVINSTNMVTSGANATVNGSTDLVSYVCRRGP</sequence>
<name>A0A485LAD0_9STRA</name>
<protein>
    <submittedName>
        <fullName evidence="3">Aste57867_18416 protein</fullName>
    </submittedName>
</protein>
<reference evidence="3 4" key="1">
    <citation type="submission" date="2019-03" db="EMBL/GenBank/DDBJ databases">
        <authorList>
            <person name="Gaulin E."/>
            <person name="Dumas B."/>
        </authorList>
    </citation>
    <scope>NUCLEOTIDE SEQUENCE [LARGE SCALE GENOMIC DNA]</scope>
    <source>
        <strain evidence="3">CBS 568.67</strain>
    </source>
</reference>